<proteinExistence type="predicted"/>
<keyword evidence="2" id="KW-1185">Reference proteome</keyword>
<evidence type="ECO:0008006" key="3">
    <source>
        <dbReference type="Google" id="ProtNLM"/>
    </source>
</evidence>
<organism evidence="1 2">
    <name type="scientific">Kutzneria kofuensis</name>
    <dbReference type="NCBI Taxonomy" id="103725"/>
    <lineage>
        <taxon>Bacteria</taxon>
        <taxon>Bacillati</taxon>
        <taxon>Actinomycetota</taxon>
        <taxon>Actinomycetes</taxon>
        <taxon>Pseudonocardiales</taxon>
        <taxon>Pseudonocardiaceae</taxon>
        <taxon>Kutzneria</taxon>
    </lineage>
</organism>
<name>A0A7W9NMM4_9PSEU</name>
<evidence type="ECO:0000313" key="1">
    <source>
        <dbReference type="EMBL" id="MBB5897999.1"/>
    </source>
</evidence>
<sequence length="71" mass="7956">MFGQQIEDVVKLTWQDVDVTDELVTVRLGGVQIALPDSLDQPWRELADSPAHDLTAAHPNSPWVFRGRYPG</sequence>
<protein>
    <recommendedName>
        <fullName evidence="3">Tyr recombinase domain-containing protein</fullName>
    </recommendedName>
</protein>
<dbReference type="Proteomes" id="UP000585638">
    <property type="component" value="Unassembled WGS sequence"/>
</dbReference>
<dbReference type="EMBL" id="JACHIR010000005">
    <property type="protein sequence ID" value="MBB5897999.1"/>
    <property type="molecule type" value="Genomic_DNA"/>
</dbReference>
<comment type="caution">
    <text evidence="1">The sequence shown here is derived from an EMBL/GenBank/DDBJ whole genome shotgun (WGS) entry which is preliminary data.</text>
</comment>
<accession>A0A7W9NMM4</accession>
<dbReference type="AlphaFoldDB" id="A0A7W9NMM4"/>
<reference evidence="1 2" key="1">
    <citation type="submission" date="2020-08" db="EMBL/GenBank/DDBJ databases">
        <title>Sequencing the genomes of 1000 actinobacteria strains.</title>
        <authorList>
            <person name="Klenk H.-P."/>
        </authorList>
    </citation>
    <scope>NUCLEOTIDE SEQUENCE [LARGE SCALE GENOMIC DNA]</scope>
    <source>
        <strain evidence="1 2">DSM 43851</strain>
    </source>
</reference>
<evidence type="ECO:0000313" key="2">
    <source>
        <dbReference type="Proteomes" id="UP000585638"/>
    </source>
</evidence>
<gene>
    <name evidence="1" type="ORF">BJ998_009258</name>
</gene>
<dbReference type="RefSeq" id="WP_184870480.1">
    <property type="nucleotide sequence ID" value="NZ_BAAAWY010000021.1"/>
</dbReference>